<evidence type="ECO:0000256" key="2">
    <source>
        <dbReference type="SAM" id="Phobius"/>
    </source>
</evidence>
<evidence type="ECO:0000313" key="4">
    <source>
        <dbReference type="Proteomes" id="UP000005010"/>
    </source>
</evidence>
<dbReference type="PATRIC" id="fig|182217.3.peg.1041"/>
<dbReference type="EMBL" id="CP003479">
    <property type="protein sequence ID" value="AFI04245.1"/>
    <property type="molecule type" value="Genomic_DNA"/>
</dbReference>
<dbReference type="KEGG" id="hce:HCW_04890"/>
<reference evidence="4" key="1">
    <citation type="submission" date="2012-04" db="EMBL/GenBank/DDBJ databases">
        <title>Complete genome sequence of Helicobacter cetorum strain MIT 00-7128.</title>
        <authorList>
            <person name="Kersulyte D."/>
            <person name="Berg D.E."/>
        </authorList>
    </citation>
    <scope>NUCLEOTIDE SEQUENCE [LARGE SCALE GENOMIC DNA]</scope>
    <source>
        <strain evidence="4">MIT 00-7128</strain>
    </source>
</reference>
<feature type="coiled-coil region" evidence="1">
    <location>
        <begin position="50"/>
        <end position="96"/>
    </location>
</feature>
<keyword evidence="4" id="KW-1185">Reference proteome</keyword>
<keyword evidence="2" id="KW-0812">Transmembrane</keyword>
<keyword evidence="2" id="KW-1133">Transmembrane helix</keyword>
<evidence type="ECO:0000256" key="1">
    <source>
        <dbReference type="SAM" id="Coils"/>
    </source>
</evidence>
<evidence type="ECO:0000313" key="3">
    <source>
        <dbReference type="EMBL" id="AFI04245.1"/>
    </source>
</evidence>
<organism evidence="3 4">
    <name type="scientific">Helicobacter cetorum (strain ATCC BAA-429 / MIT 00-7128)</name>
    <dbReference type="NCBI Taxonomy" id="182217"/>
    <lineage>
        <taxon>Bacteria</taxon>
        <taxon>Pseudomonadati</taxon>
        <taxon>Campylobacterota</taxon>
        <taxon>Epsilonproteobacteria</taxon>
        <taxon>Campylobacterales</taxon>
        <taxon>Helicobacteraceae</taxon>
        <taxon>Helicobacter</taxon>
    </lineage>
</organism>
<sequence length="116" mass="13481">MKKVLSITKNITFWLSALVGGLIIFFLTWCYLFSSLSLHIKKKGKIDIEIAQKEIEIKKIAIETNKLKEKNIATELQMKEERIKFISDLLKKLESNCQKKVKFFSYGDKGLSFECD</sequence>
<keyword evidence="2" id="KW-0472">Membrane</keyword>
<protein>
    <submittedName>
        <fullName evidence="3">Uncharacterized protein</fullName>
    </submittedName>
</protein>
<dbReference type="RefSeq" id="WP_014661115.1">
    <property type="nucleotide sequence ID" value="NC_017737.1"/>
</dbReference>
<feature type="transmembrane region" description="Helical" evidence="2">
    <location>
        <begin position="12"/>
        <end position="33"/>
    </location>
</feature>
<proteinExistence type="predicted"/>
<keyword evidence="1" id="KW-0175">Coiled coil</keyword>
<accession>I0EMS6</accession>
<gene>
    <name evidence="3" type="ordered locus">HCW_04890</name>
</gene>
<dbReference type="HOGENOM" id="CLU_2093441_0_0_7"/>
<dbReference type="AlphaFoldDB" id="I0EMS6"/>
<name>I0EMS6_HELC0</name>
<dbReference type="Proteomes" id="UP000005010">
    <property type="component" value="Chromosome"/>
</dbReference>
<dbReference type="STRING" id="182217.HCW_04890"/>